<dbReference type="PATRIC" id="fig|999418.3.peg.4421"/>
<evidence type="ECO:0000313" key="2">
    <source>
        <dbReference type="EMBL" id="EKN09317.1"/>
    </source>
</evidence>
<organism evidence="2 3">
    <name type="scientific">Parabacteroides goldsteinii CL02T12C30</name>
    <dbReference type="NCBI Taxonomy" id="999418"/>
    <lineage>
        <taxon>Bacteria</taxon>
        <taxon>Pseudomonadati</taxon>
        <taxon>Bacteroidota</taxon>
        <taxon>Bacteroidia</taxon>
        <taxon>Bacteroidales</taxon>
        <taxon>Tannerellaceae</taxon>
        <taxon>Parabacteroides</taxon>
    </lineage>
</organism>
<feature type="transmembrane region" description="Helical" evidence="1">
    <location>
        <begin position="97"/>
        <end position="113"/>
    </location>
</feature>
<sequence>MKTVVIKNFLLLQSCSLLLVLTLLPEFDLFSMLTGIDLNVPVIICKLIGAAGIGISLLRISKQKQEVGEPLPIPLFVLSGVGAALALLSLLPSSDAWMGYLGIILLAVSLFMAKKTLLVEWIQTAANGAYLILLAVILHTFSLINSTTATTTAALVGLFIYISGLNKLKSDIDANGQNATGKLKTAVIISILAVIFDYIPLMGWVSTICAIIAFIFEFQGYNLLTTSATLGEEGRKGARLLKNSMVVLIAAALFGMFIDTVAGLLATVTLLMTFSGWSQILFGIQAQTEEQTLGD</sequence>
<dbReference type="RefSeq" id="WP_007657758.1">
    <property type="nucleotide sequence ID" value="NZ_JH976475.1"/>
</dbReference>
<reference evidence="2 3" key="1">
    <citation type="submission" date="2012-02" db="EMBL/GenBank/DDBJ databases">
        <title>The Genome Sequence of Parabacteroides goldsteinii CL02T12C30.</title>
        <authorList>
            <consortium name="The Broad Institute Genome Sequencing Platform"/>
            <person name="Earl A."/>
            <person name="Ward D."/>
            <person name="Feldgarden M."/>
            <person name="Gevers D."/>
            <person name="Zitomersky N.L."/>
            <person name="Coyne M.J."/>
            <person name="Comstock L.E."/>
            <person name="Young S.K."/>
            <person name="Zeng Q."/>
            <person name="Gargeya S."/>
            <person name="Fitzgerald M."/>
            <person name="Haas B."/>
            <person name="Abouelleil A."/>
            <person name="Alvarado L."/>
            <person name="Arachchi H.M."/>
            <person name="Berlin A."/>
            <person name="Chapman S.B."/>
            <person name="Gearin G."/>
            <person name="Goldberg J."/>
            <person name="Griggs A."/>
            <person name="Gujja S."/>
            <person name="Hansen M."/>
            <person name="Heiman D."/>
            <person name="Howarth C."/>
            <person name="Larimer J."/>
            <person name="Lui A."/>
            <person name="MacDonald P.J.P."/>
            <person name="McCowen C."/>
            <person name="Montmayeur A."/>
            <person name="Murphy C."/>
            <person name="Neiman D."/>
            <person name="Pearson M."/>
            <person name="Priest M."/>
            <person name="Roberts A."/>
            <person name="Saif S."/>
            <person name="Shea T."/>
            <person name="Sisk P."/>
            <person name="Stolte C."/>
            <person name="Sykes S."/>
            <person name="Wortman J."/>
            <person name="Nusbaum C."/>
            <person name="Birren B."/>
        </authorList>
    </citation>
    <scope>NUCLEOTIDE SEQUENCE [LARGE SCALE GENOMIC DNA]</scope>
    <source>
        <strain evidence="2 3">CL02T12C30</strain>
    </source>
</reference>
<dbReference type="EMBL" id="AGZO01000031">
    <property type="protein sequence ID" value="EKN09317.1"/>
    <property type="molecule type" value="Genomic_DNA"/>
</dbReference>
<evidence type="ECO:0000313" key="3">
    <source>
        <dbReference type="Proteomes" id="UP000006330"/>
    </source>
</evidence>
<comment type="caution">
    <text evidence="2">The sequence shown here is derived from an EMBL/GenBank/DDBJ whole genome shotgun (WGS) entry which is preliminary data.</text>
</comment>
<feature type="transmembrane region" description="Helical" evidence="1">
    <location>
        <begin position="73"/>
        <end position="91"/>
    </location>
</feature>
<feature type="transmembrane region" description="Helical" evidence="1">
    <location>
        <begin position="148"/>
        <end position="165"/>
    </location>
</feature>
<name>K5Y7Z2_9BACT</name>
<dbReference type="HOGENOM" id="CLU_952042_0_0_10"/>
<keyword evidence="1" id="KW-0812">Transmembrane</keyword>
<keyword evidence="1" id="KW-1133">Transmembrane helix</keyword>
<feature type="transmembrane region" description="Helical" evidence="1">
    <location>
        <begin position="186"/>
        <end position="216"/>
    </location>
</feature>
<evidence type="ECO:0000256" key="1">
    <source>
        <dbReference type="SAM" id="Phobius"/>
    </source>
</evidence>
<feature type="transmembrane region" description="Helical" evidence="1">
    <location>
        <begin position="41"/>
        <end position="61"/>
    </location>
</feature>
<feature type="transmembrane region" description="Helical" evidence="1">
    <location>
        <begin position="125"/>
        <end position="142"/>
    </location>
</feature>
<dbReference type="Proteomes" id="UP000006330">
    <property type="component" value="Unassembled WGS sequence"/>
</dbReference>
<keyword evidence="1" id="KW-0472">Membrane</keyword>
<gene>
    <name evidence="2" type="ORF">HMPREF1076_04346</name>
</gene>
<feature type="transmembrane region" description="Helical" evidence="1">
    <location>
        <begin position="245"/>
        <end position="271"/>
    </location>
</feature>
<accession>K5Y7Z2</accession>
<dbReference type="AlphaFoldDB" id="K5Y7Z2"/>
<protein>
    <submittedName>
        <fullName evidence="2">Uncharacterized protein</fullName>
    </submittedName>
</protein>
<proteinExistence type="predicted"/>